<dbReference type="PANTHER" id="PTHR31161">
    <property type="entry name" value="PROTEIN GRAVITROPIC IN THE LIGHT 1"/>
    <property type="match status" value="1"/>
</dbReference>
<evidence type="ECO:0000259" key="3">
    <source>
        <dbReference type="Pfam" id="PF24994"/>
    </source>
</evidence>
<proteinExistence type="predicted"/>
<name>A0A5A7QT86_STRAF</name>
<feature type="region of interest" description="Disordered" evidence="1">
    <location>
        <begin position="24"/>
        <end position="46"/>
    </location>
</feature>
<accession>A0A5A7QT86</accession>
<dbReference type="OrthoDB" id="1915848at2759"/>
<dbReference type="Proteomes" id="UP000325081">
    <property type="component" value="Unassembled WGS sequence"/>
</dbReference>
<feature type="domain" description="DUF641" evidence="2">
    <location>
        <begin position="55"/>
        <end position="176"/>
    </location>
</feature>
<reference evidence="5" key="1">
    <citation type="journal article" date="2019" name="Curr. Biol.">
        <title>Genome Sequence of Striga asiatica Provides Insight into the Evolution of Plant Parasitism.</title>
        <authorList>
            <person name="Yoshida S."/>
            <person name="Kim S."/>
            <person name="Wafula E.K."/>
            <person name="Tanskanen J."/>
            <person name="Kim Y.M."/>
            <person name="Honaas L."/>
            <person name="Yang Z."/>
            <person name="Spallek T."/>
            <person name="Conn C.E."/>
            <person name="Ichihashi Y."/>
            <person name="Cheong K."/>
            <person name="Cui S."/>
            <person name="Der J.P."/>
            <person name="Gundlach H."/>
            <person name="Jiao Y."/>
            <person name="Hori C."/>
            <person name="Ishida J.K."/>
            <person name="Kasahara H."/>
            <person name="Kiba T."/>
            <person name="Kim M.S."/>
            <person name="Koo N."/>
            <person name="Laohavisit A."/>
            <person name="Lee Y.H."/>
            <person name="Lumba S."/>
            <person name="McCourt P."/>
            <person name="Mortimer J.C."/>
            <person name="Mutuku J.M."/>
            <person name="Nomura T."/>
            <person name="Sasaki-Sekimoto Y."/>
            <person name="Seto Y."/>
            <person name="Wang Y."/>
            <person name="Wakatake T."/>
            <person name="Sakakibara H."/>
            <person name="Demura T."/>
            <person name="Yamaguchi S."/>
            <person name="Yoneyama K."/>
            <person name="Manabe R.I."/>
            <person name="Nelson D.C."/>
            <person name="Schulman A.H."/>
            <person name="Timko M.P."/>
            <person name="dePamphilis C.W."/>
            <person name="Choi D."/>
            <person name="Shirasu K."/>
        </authorList>
    </citation>
    <scope>NUCLEOTIDE SEQUENCE [LARGE SCALE GENOMIC DNA]</scope>
    <source>
        <strain evidence="5">cv. UVA1</strain>
    </source>
</reference>
<organism evidence="4 5">
    <name type="scientific">Striga asiatica</name>
    <name type="common">Asiatic witchweed</name>
    <name type="synonym">Buchnera asiatica</name>
    <dbReference type="NCBI Taxonomy" id="4170"/>
    <lineage>
        <taxon>Eukaryota</taxon>
        <taxon>Viridiplantae</taxon>
        <taxon>Streptophyta</taxon>
        <taxon>Embryophyta</taxon>
        <taxon>Tracheophyta</taxon>
        <taxon>Spermatophyta</taxon>
        <taxon>Magnoliopsida</taxon>
        <taxon>eudicotyledons</taxon>
        <taxon>Gunneridae</taxon>
        <taxon>Pentapetalae</taxon>
        <taxon>asterids</taxon>
        <taxon>lamiids</taxon>
        <taxon>Lamiales</taxon>
        <taxon>Orobanchaceae</taxon>
        <taxon>Buchnereae</taxon>
        <taxon>Striga</taxon>
    </lineage>
</organism>
<dbReference type="InterPro" id="IPR056813">
    <property type="entry name" value="GIL1_IRKI_C"/>
</dbReference>
<evidence type="ECO:0000313" key="4">
    <source>
        <dbReference type="EMBL" id="GER47637.1"/>
    </source>
</evidence>
<dbReference type="EMBL" id="BKCP01007959">
    <property type="protein sequence ID" value="GER47637.1"/>
    <property type="molecule type" value="Genomic_DNA"/>
</dbReference>
<dbReference type="InterPro" id="IPR040225">
    <property type="entry name" value="GIL1-like"/>
</dbReference>
<evidence type="ECO:0000313" key="5">
    <source>
        <dbReference type="Proteomes" id="UP000325081"/>
    </source>
</evidence>
<comment type="caution">
    <text evidence="4">The sequence shown here is derived from an EMBL/GenBank/DDBJ whole genome shotgun (WGS) entry which is preliminary data.</text>
</comment>
<gene>
    <name evidence="4" type="ORF">STAS_24740</name>
</gene>
<dbReference type="InterPro" id="IPR006943">
    <property type="entry name" value="DUF641_pln"/>
</dbReference>
<sequence>MDLSVLPPKKTKLAQAFATALRARARKTRKHNESPKTGPIEPPKATSHALDNKLLEEAFLAKVFANISAVKAAYAQLQSAQFPYDPDEIQFADGIITSELNKLSELKQHYANNVLDELTPEKTLLLCEIRELDSLLVTYRVTCEKLGSQLRLKDSEIIFLREKLAEAKGHNDLLQSRFLSLGGDNNAELSGLLPSHFIGCLQEAVNSVRGFTRLLVDKMGFAGWDLELAARSIQPGIKPGHLCYAFESFVCREMFDGFNGRDFSLFGKEKRSRCTFFERFLEVKKSIGPVDYEARRPDSEFAAFCRGKYLRLMRPKLERSIFGSLELRESVDSGEFPDSPFWGAFCEMAKGIWLLHCLAMSYSPEVSVFRVKERSRFSEVYMESVNDDEAFPVVNVGFTVLPGFMVDRTVVQCQVYLC</sequence>
<evidence type="ECO:0000259" key="2">
    <source>
        <dbReference type="Pfam" id="PF04859"/>
    </source>
</evidence>
<keyword evidence="5" id="KW-1185">Reference proteome</keyword>
<dbReference type="Pfam" id="PF24994">
    <property type="entry name" value="GIL1_IRKI_C"/>
    <property type="match status" value="1"/>
</dbReference>
<protein>
    <submittedName>
        <fullName evidence="4">Uncharacterized protein</fullName>
    </submittedName>
</protein>
<evidence type="ECO:0000256" key="1">
    <source>
        <dbReference type="SAM" id="MobiDB-lite"/>
    </source>
</evidence>
<dbReference type="GO" id="GO:0009639">
    <property type="term" value="P:response to red or far red light"/>
    <property type="evidence" value="ECO:0007669"/>
    <property type="project" value="InterPro"/>
</dbReference>
<dbReference type="GO" id="GO:0009959">
    <property type="term" value="P:negative gravitropism"/>
    <property type="evidence" value="ECO:0007669"/>
    <property type="project" value="InterPro"/>
</dbReference>
<feature type="domain" description="GIL1/IRKI C-terminal" evidence="3">
    <location>
        <begin position="368"/>
        <end position="416"/>
    </location>
</feature>
<dbReference type="AlphaFoldDB" id="A0A5A7QT86"/>
<dbReference type="Pfam" id="PF04859">
    <property type="entry name" value="DUF641"/>
    <property type="match status" value="1"/>
</dbReference>